<accession>A0A8S4RD17</accession>
<sequence length="87" mass="10124">MDFRKVTPASIQYLWCHVRGEPRQRGLASERVAATRELQRVVYPWLVCARRSSRSTPSARFVEFTNPHWASVADYNPFSLWEEARAA</sequence>
<dbReference type="EMBL" id="CAKXAJ010025082">
    <property type="protein sequence ID" value="CAH2234751.1"/>
    <property type="molecule type" value="Genomic_DNA"/>
</dbReference>
<reference evidence="1" key="1">
    <citation type="submission" date="2022-03" db="EMBL/GenBank/DDBJ databases">
        <authorList>
            <person name="Lindestad O."/>
        </authorList>
    </citation>
    <scope>NUCLEOTIDE SEQUENCE</scope>
</reference>
<name>A0A8S4RD17_9NEOP</name>
<proteinExistence type="predicted"/>
<organism evidence="1 2">
    <name type="scientific">Pararge aegeria aegeria</name>
    <dbReference type="NCBI Taxonomy" id="348720"/>
    <lineage>
        <taxon>Eukaryota</taxon>
        <taxon>Metazoa</taxon>
        <taxon>Ecdysozoa</taxon>
        <taxon>Arthropoda</taxon>
        <taxon>Hexapoda</taxon>
        <taxon>Insecta</taxon>
        <taxon>Pterygota</taxon>
        <taxon>Neoptera</taxon>
        <taxon>Endopterygota</taxon>
        <taxon>Lepidoptera</taxon>
        <taxon>Glossata</taxon>
        <taxon>Ditrysia</taxon>
        <taxon>Papilionoidea</taxon>
        <taxon>Nymphalidae</taxon>
        <taxon>Satyrinae</taxon>
        <taxon>Satyrini</taxon>
        <taxon>Parargina</taxon>
        <taxon>Pararge</taxon>
    </lineage>
</organism>
<dbReference type="Proteomes" id="UP000838756">
    <property type="component" value="Unassembled WGS sequence"/>
</dbReference>
<gene>
    <name evidence="1" type="primary">jg20978</name>
    <name evidence="1" type="ORF">PAEG_LOCUS12501</name>
</gene>
<evidence type="ECO:0000313" key="2">
    <source>
        <dbReference type="Proteomes" id="UP000838756"/>
    </source>
</evidence>
<keyword evidence="2" id="KW-1185">Reference proteome</keyword>
<comment type="caution">
    <text evidence="1">The sequence shown here is derived from an EMBL/GenBank/DDBJ whole genome shotgun (WGS) entry which is preliminary data.</text>
</comment>
<protein>
    <submittedName>
        <fullName evidence="1">Jg20978 protein</fullName>
    </submittedName>
</protein>
<evidence type="ECO:0000313" key="1">
    <source>
        <dbReference type="EMBL" id="CAH2234751.1"/>
    </source>
</evidence>
<dbReference type="AlphaFoldDB" id="A0A8S4RD17"/>